<dbReference type="InterPro" id="IPR029052">
    <property type="entry name" value="Metallo-depent_PP-like"/>
</dbReference>
<feature type="binding site" evidence="10">
    <location>
        <position position="100"/>
    </location>
    <ligand>
        <name>Mn(2+)</name>
        <dbReference type="ChEBI" id="CHEBI:29035"/>
        <label>2</label>
    </ligand>
</feature>
<feature type="binding site" evidence="10">
    <location>
        <position position="29"/>
    </location>
    <ligand>
        <name>Mn(2+)</name>
        <dbReference type="ChEBI" id="CHEBI:29035"/>
        <label>1</label>
    </ligand>
</feature>
<dbReference type="PANTHER" id="PTHR34990">
    <property type="entry name" value="UDP-2,3-DIACYLGLUCOSAMINE HYDROLASE-RELATED"/>
    <property type="match status" value="1"/>
</dbReference>
<feature type="binding site" evidence="10">
    <location>
        <position position="135"/>
    </location>
    <ligand>
        <name>Mn(2+)</name>
        <dbReference type="ChEBI" id="CHEBI:29035"/>
        <label>2</label>
    </ligand>
</feature>
<dbReference type="Gene3D" id="3.60.21.10">
    <property type="match status" value="1"/>
</dbReference>
<feature type="binding site" evidence="10">
    <location>
        <position position="60"/>
    </location>
    <ligand>
        <name>Mn(2+)</name>
        <dbReference type="ChEBI" id="CHEBI:29035"/>
        <label>2</label>
    </ligand>
</feature>
<feature type="binding site" evidence="10">
    <location>
        <position position="31"/>
    </location>
    <ligand>
        <name>Mn(2+)</name>
        <dbReference type="ChEBI" id="CHEBI:29035"/>
        <label>1</label>
    </ligand>
</feature>
<sequence length="272" mass="30396">MTAEHLSTVLPAQELVAPAHWHTVEFISDLHLEPAEPGTLDAWRHYLRSSRADAIFMLGDLFEVWVGDDTLDEPGSFEADAAASLQQAAAQRPLFFMVGNRDFLTGDAFLQRSGMTGLSDPTVLVLGERRILLSHGDALCLEDVDYQKFRALSRSAAWMQHTLGQPLAARRALGKAMRTESQLRKDSGAEYADVDLSATLQWMDATDTQWFIHGHTHRPADHALPADAQGRPRTRIVLSDWHLDAHTHRAEVLRVDPQGWQRLPLEMAVPRA</sequence>
<keyword evidence="7 10" id="KW-0443">Lipid metabolism</keyword>
<evidence type="ECO:0000256" key="6">
    <source>
        <dbReference type="ARBA" id="ARBA00022801"/>
    </source>
</evidence>
<comment type="catalytic activity">
    <reaction evidence="10">
        <text>UDP-2-N,3-O-bis[(3R)-3-hydroxytetradecanoyl]-alpha-D-glucosamine + H2O = 2-N,3-O-bis[(3R)-3-hydroxytetradecanoyl]-alpha-D-glucosaminyl 1-phosphate + UMP + 2 H(+)</text>
        <dbReference type="Rhea" id="RHEA:25213"/>
        <dbReference type="ChEBI" id="CHEBI:15377"/>
        <dbReference type="ChEBI" id="CHEBI:15378"/>
        <dbReference type="ChEBI" id="CHEBI:57865"/>
        <dbReference type="ChEBI" id="CHEBI:57957"/>
        <dbReference type="ChEBI" id="CHEBI:78847"/>
        <dbReference type="EC" id="3.6.1.54"/>
    </reaction>
</comment>
<feature type="binding site" evidence="10">
    <location>
        <position position="217"/>
    </location>
    <ligand>
        <name>Mn(2+)</name>
        <dbReference type="ChEBI" id="CHEBI:29035"/>
        <label>1</label>
    </ligand>
</feature>
<protein>
    <recommendedName>
        <fullName evidence="10">UDP-2,3-diacylglucosamine hydrolase</fullName>
        <ecNumber evidence="10">3.6.1.54</ecNumber>
    </recommendedName>
    <alternativeName>
        <fullName evidence="10">UDP-2,3-diacylglucosamine diphosphatase</fullName>
    </alternativeName>
</protein>
<evidence type="ECO:0000256" key="8">
    <source>
        <dbReference type="ARBA" id="ARBA00023136"/>
    </source>
</evidence>
<keyword evidence="1 10" id="KW-1003">Cell membrane</keyword>
<dbReference type="AlphaFoldDB" id="A0AA35GJF9"/>
<evidence type="ECO:0000256" key="9">
    <source>
        <dbReference type="ARBA" id="ARBA00023211"/>
    </source>
</evidence>
<dbReference type="GO" id="GO:0005737">
    <property type="term" value="C:cytoplasm"/>
    <property type="evidence" value="ECO:0007669"/>
    <property type="project" value="InterPro"/>
</dbReference>
<feature type="binding site" evidence="10">
    <location>
        <position position="143"/>
    </location>
    <ligand>
        <name>substrate</name>
    </ligand>
</feature>
<organism evidence="12 13">
    <name type="scientific">Comamonas aquatica</name>
    <dbReference type="NCBI Taxonomy" id="225991"/>
    <lineage>
        <taxon>Bacteria</taxon>
        <taxon>Pseudomonadati</taxon>
        <taxon>Pseudomonadota</taxon>
        <taxon>Betaproteobacteria</taxon>
        <taxon>Burkholderiales</taxon>
        <taxon>Comamonadaceae</taxon>
        <taxon>Comamonas</taxon>
    </lineage>
</organism>
<comment type="cofactor">
    <cofactor evidence="10">
        <name>Mn(2+)</name>
        <dbReference type="ChEBI" id="CHEBI:29035"/>
    </cofactor>
    <text evidence="10">Binds 2 Mn(2+) ions per subunit in a binuclear metal center.</text>
</comment>
<keyword evidence="3 10" id="KW-0997">Cell inner membrane</keyword>
<dbReference type="InterPro" id="IPR010138">
    <property type="entry name" value="UDP-diacylglucosamine_Hdrlase"/>
</dbReference>
<dbReference type="HAMAP" id="MF_00575">
    <property type="entry name" value="LpxH"/>
    <property type="match status" value="1"/>
</dbReference>
<evidence type="ECO:0000256" key="2">
    <source>
        <dbReference type="ARBA" id="ARBA00022516"/>
    </source>
</evidence>
<feature type="binding site" evidence="10">
    <location>
        <position position="181"/>
    </location>
    <ligand>
        <name>substrate</name>
    </ligand>
</feature>
<evidence type="ECO:0000256" key="10">
    <source>
        <dbReference type="HAMAP-Rule" id="MF_00575"/>
    </source>
</evidence>
<keyword evidence="8 10" id="KW-0472">Membrane</keyword>
<evidence type="ECO:0000256" key="1">
    <source>
        <dbReference type="ARBA" id="ARBA00022475"/>
    </source>
</evidence>
<comment type="function">
    <text evidence="10">Hydrolyzes the pyrophosphate bond of UDP-2,3-diacylglucosamine to yield 2,3-diacylglucosamine 1-phosphate (lipid X) and UMP by catalyzing the attack of water at the alpha-P atom. Involved in the biosynthesis of lipid A, a phosphorylated glycolipid that anchors the lipopolysaccharide to the outer membrane of the cell.</text>
</comment>
<feature type="binding site" evidence="10">
    <location>
        <position position="215"/>
    </location>
    <ligand>
        <name>Mn(2+)</name>
        <dbReference type="ChEBI" id="CHEBI:29035"/>
        <label>2</label>
    </ligand>
</feature>
<gene>
    <name evidence="10 12" type="primary">lpxH</name>
    <name evidence="12" type="ORF">GHA_03373</name>
</gene>
<dbReference type="Pfam" id="PF00149">
    <property type="entry name" value="Metallophos"/>
    <property type="match status" value="1"/>
</dbReference>
<dbReference type="Proteomes" id="UP000834458">
    <property type="component" value="Unassembled WGS sequence"/>
</dbReference>
<dbReference type="GO" id="GO:0019897">
    <property type="term" value="C:extrinsic component of plasma membrane"/>
    <property type="evidence" value="ECO:0007669"/>
    <property type="project" value="UniProtKB-UniRule"/>
</dbReference>
<dbReference type="GO" id="GO:0008758">
    <property type="term" value="F:UDP-2,3-diacylglucosamine hydrolase activity"/>
    <property type="evidence" value="ECO:0007669"/>
    <property type="project" value="UniProtKB-UniRule"/>
</dbReference>
<dbReference type="EC" id="3.6.1.54" evidence="10"/>
<evidence type="ECO:0000256" key="4">
    <source>
        <dbReference type="ARBA" id="ARBA00022556"/>
    </source>
</evidence>
<evidence type="ECO:0000259" key="11">
    <source>
        <dbReference type="Pfam" id="PF00149"/>
    </source>
</evidence>
<feature type="binding site" evidence="10">
    <location>
        <position position="215"/>
    </location>
    <ligand>
        <name>substrate</name>
    </ligand>
</feature>
<evidence type="ECO:0000313" key="13">
    <source>
        <dbReference type="Proteomes" id="UP000834458"/>
    </source>
</evidence>
<dbReference type="CDD" id="cd07398">
    <property type="entry name" value="MPP_YbbF-LpxH"/>
    <property type="match status" value="1"/>
</dbReference>
<keyword evidence="2 10" id="KW-0444">Lipid biosynthesis</keyword>
<keyword evidence="4 10" id="KW-0441">Lipid A biosynthesis</keyword>
<evidence type="ECO:0000256" key="7">
    <source>
        <dbReference type="ARBA" id="ARBA00023098"/>
    </source>
</evidence>
<comment type="caution">
    <text evidence="10">Lacks conserved residue(s) required for the propagation of feature annotation.</text>
</comment>
<dbReference type="NCBIfam" id="NF003743">
    <property type="entry name" value="PRK05340.1"/>
    <property type="match status" value="1"/>
</dbReference>
<feature type="binding site" evidence="10">
    <location>
        <begin position="100"/>
        <end position="101"/>
    </location>
    <ligand>
        <name>substrate</name>
    </ligand>
</feature>
<evidence type="ECO:0000256" key="3">
    <source>
        <dbReference type="ARBA" id="ARBA00022519"/>
    </source>
</evidence>
<evidence type="ECO:0000256" key="5">
    <source>
        <dbReference type="ARBA" id="ARBA00022723"/>
    </source>
</evidence>
<keyword evidence="9 10" id="KW-0464">Manganese</keyword>
<keyword evidence="6 10" id="KW-0378">Hydrolase</keyword>
<dbReference type="InterPro" id="IPR043461">
    <property type="entry name" value="LpxH-like"/>
</dbReference>
<keyword evidence="5 10" id="KW-0479">Metal-binding</keyword>
<accession>A0AA35GJF9</accession>
<comment type="caution">
    <text evidence="12">The sequence shown here is derived from an EMBL/GenBank/DDBJ whole genome shotgun (WGS) entry which is preliminary data.</text>
</comment>
<comment type="similarity">
    <text evidence="10">Belongs to the LpxH family.</text>
</comment>
<comment type="subcellular location">
    <subcellularLocation>
        <location evidence="10">Cell inner membrane</location>
        <topology evidence="10">Peripheral membrane protein</topology>
        <orientation evidence="10">Cytoplasmic side</orientation>
    </subcellularLocation>
</comment>
<evidence type="ECO:0000313" key="12">
    <source>
        <dbReference type="EMBL" id="CAB5708009.1"/>
    </source>
</evidence>
<dbReference type="EMBL" id="CAHPSC010000068">
    <property type="protein sequence ID" value="CAB5708009.1"/>
    <property type="molecule type" value="Genomic_DNA"/>
</dbReference>
<reference evidence="12" key="1">
    <citation type="submission" date="2020-05" db="EMBL/GenBank/DDBJ databases">
        <authorList>
            <person name="Delgado-Blas J."/>
        </authorList>
    </citation>
    <scope>NUCLEOTIDE SEQUENCE</scope>
    <source>
        <strain evidence="12">BB1454</strain>
    </source>
</reference>
<dbReference type="NCBIfam" id="TIGR01854">
    <property type="entry name" value="lipid_A_lpxH"/>
    <property type="match status" value="1"/>
</dbReference>
<name>A0AA35GJF9_9BURK</name>
<dbReference type="InterPro" id="IPR004843">
    <property type="entry name" value="Calcineurin-like_PHP"/>
</dbReference>
<dbReference type="SUPFAM" id="SSF56300">
    <property type="entry name" value="Metallo-dependent phosphatases"/>
    <property type="match status" value="1"/>
</dbReference>
<dbReference type="GO" id="GO:0030145">
    <property type="term" value="F:manganese ion binding"/>
    <property type="evidence" value="ECO:0007669"/>
    <property type="project" value="UniProtKB-UniRule"/>
</dbReference>
<feature type="domain" description="Calcineurin-like phosphoesterase" evidence="11">
    <location>
        <begin position="26"/>
        <end position="219"/>
    </location>
</feature>
<dbReference type="GO" id="GO:0009245">
    <property type="term" value="P:lipid A biosynthetic process"/>
    <property type="evidence" value="ECO:0007669"/>
    <property type="project" value="UniProtKB-UniRule"/>
</dbReference>
<feature type="binding site" evidence="10">
    <location>
        <position position="60"/>
    </location>
    <ligand>
        <name>Mn(2+)</name>
        <dbReference type="ChEBI" id="CHEBI:29035"/>
        <label>1</label>
    </ligand>
</feature>
<proteinExistence type="inferred from homology"/>
<dbReference type="PANTHER" id="PTHR34990:SF1">
    <property type="entry name" value="UDP-2,3-DIACYLGLUCOSAMINE HYDROLASE"/>
    <property type="match status" value="1"/>
</dbReference>
<comment type="pathway">
    <text evidence="10">Glycolipid biosynthesis; lipid IV(A) biosynthesis; lipid IV(A) from (3R)-3-hydroxytetradecanoyl-[acyl-carrier-protein] and UDP-N-acetyl-alpha-D-glucosamine: step 4/6.</text>
</comment>